<evidence type="ECO:0000259" key="3">
    <source>
        <dbReference type="SMART" id="SM00507"/>
    </source>
</evidence>
<protein>
    <submittedName>
        <fullName evidence="4">Unannotated protein</fullName>
    </submittedName>
</protein>
<comment type="similarity">
    <text evidence="1">Belongs to the Rv1128c/1148c/1588c/1702c/1945/3466 family.</text>
</comment>
<dbReference type="Pfam" id="PF01844">
    <property type="entry name" value="HNH"/>
    <property type="match status" value="1"/>
</dbReference>
<reference evidence="4" key="1">
    <citation type="submission" date="2020-05" db="EMBL/GenBank/DDBJ databases">
        <authorList>
            <person name="Chiriac C."/>
            <person name="Salcher M."/>
            <person name="Ghai R."/>
            <person name="Kavagutti S V."/>
        </authorList>
    </citation>
    <scope>NUCLEOTIDE SEQUENCE</scope>
</reference>
<evidence type="ECO:0000256" key="1">
    <source>
        <dbReference type="ARBA" id="ARBA00023450"/>
    </source>
</evidence>
<dbReference type="GO" id="GO:0003676">
    <property type="term" value="F:nucleic acid binding"/>
    <property type="evidence" value="ECO:0007669"/>
    <property type="project" value="InterPro"/>
</dbReference>
<dbReference type="GO" id="GO:0008270">
    <property type="term" value="F:zinc ion binding"/>
    <property type="evidence" value="ECO:0007669"/>
    <property type="project" value="InterPro"/>
</dbReference>
<dbReference type="GO" id="GO:0004519">
    <property type="term" value="F:endonuclease activity"/>
    <property type="evidence" value="ECO:0007669"/>
    <property type="project" value="InterPro"/>
</dbReference>
<feature type="compositionally biased region" description="Low complexity" evidence="2">
    <location>
        <begin position="239"/>
        <end position="252"/>
    </location>
</feature>
<dbReference type="EMBL" id="CAFBMR010000092">
    <property type="protein sequence ID" value="CAB4925181.1"/>
    <property type="molecule type" value="Genomic_DNA"/>
</dbReference>
<accession>A0A6J7I3C2</accession>
<proteinExistence type="inferred from homology"/>
<dbReference type="CDD" id="cd00085">
    <property type="entry name" value="HNHc"/>
    <property type="match status" value="1"/>
</dbReference>
<dbReference type="AlphaFoldDB" id="A0A6J7I3C2"/>
<feature type="region of interest" description="Disordered" evidence="2">
    <location>
        <begin position="227"/>
        <end position="252"/>
    </location>
</feature>
<evidence type="ECO:0000256" key="2">
    <source>
        <dbReference type="SAM" id="MobiDB-lite"/>
    </source>
</evidence>
<feature type="domain" description="HNH nuclease" evidence="3">
    <location>
        <begin position="404"/>
        <end position="455"/>
    </location>
</feature>
<organism evidence="4">
    <name type="scientific">freshwater metagenome</name>
    <dbReference type="NCBI Taxonomy" id="449393"/>
    <lineage>
        <taxon>unclassified sequences</taxon>
        <taxon>metagenomes</taxon>
        <taxon>ecological metagenomes</taxon>
    </lineage>
</organism>
<evidence type="ECO:0000313" key="4">
    <source>
        <dbReference type="EMBL" id="CAB4925181.1"/>
    </source>
</evidence>
<dbReference type="Gene3D" id="1.10.30.50">
    <property type="match status" value="1"/>
</dbReference>
<dbReference type="SMART" id="SM00507">
    <property type="entry name" value="HNHc"/>
    <property type="match status" value="1"/>
</dbReference>
<dbReference type="InterPro" id="IPR003870">
    <property type="entry name" value="DUF222"/>
</dbReference>
<sequence length="490" mass="52593">MTLTDVRSPLGVARTSLRAAVDQFDASVSSDGFGWAADAEVAETLVELVELRRRLDAISGEVAARVSGGNAFAELGFRTASAWLRSRTNESIGGVKRNFEAGDWLGAVPVMGAAWREGSVSRAHVAALVEAHSRFPRCSSGLTQIEAELTGVACDLDPRTFERILMTKLHEIDPDAMDDAEAKRRRREVGLHVSTTIDGFVAVNGLLTPEVGQQLISALASASDALRRRAAEDTTPPTGAGNANANSADSSHAADGAEVPYVCTQNGCPGVSGDAWARCDRCHAIARGESPHVPPQVDQPISKRNLDALAYILDAAAAATGDFKLPDVGGVRPVVQVTIDSESLIAHGASAPGWISSLTGTRVTPVSATSVRRLACDAVRQILILDPRGHLDAISAPERVIPLPMRKAITIRDHGQCRFPGCRHAIREVHHIKYWQNGGKTTTDNLVGLCSHHHHLVHDKGWTLSGDPNYRLTFTDPLKREWHSDPPPRQ</sequence>
<gene>
    <name evidence="4" type="ORF">UFOPK3610_01636</name>
</gene>
<dbReference type="Pfam" id="PF02720">
    <property type="entry name" value="DUF222"/>
    <property type="match status" value="2"/>
</dbReference>
<dbReference type="InterPro" id="IPR002711">
    <property type="entry name" value="HNH"/>
</dbReference>
<name>A0A6J7I3C2_9ZZZZ</name>
<dbReference type="InterPro" id="IPR003615">
    <property type="entry name" value="HNH_nuc"/>
</dbReference>